<accession>A0A8J2LXZ3</accession>
<evidence type="ECO:0000313" key="11">
    <source>
        <dbReference type="Proteomes" id="UP000708208"/>
    </source>
</evidence>
<comment type="caution">
    <text evidence="10">The sequence shown here is derived from an EMBL/GenBank/DDBJ whole genome shotgun (WGS) entry which is preliminary data.</text>
</comment>
<dbReference type="NCBIfam" id="TIGR02396">
    <property type="entry name" value="diverge_rpsU"/>
    <property type="match status" value="1"/>
</dbReference>
<dbReference type="OrthoDB" id="619536at2759"/>
<evidence type="ECO:0000256" key="4">
    <source>
        <dbReference type="ARBA" id="ARBA00022688"/>
    </source>
</evidence>
<evidence type="ECO:0000256" key="1">
    <source>
        <dbReference type="ARBA" id="ARBA00004173"/>
    </source>
</evidence>
<keyword evidence="11" id="KW-1185">Reference proteome</keyword>
<dbReference type="PANTHER" id="PTHR21427:SF19">
    <property type="entry name" value="UBIQUINONE BIOSYNTHESIS PROTEIN COQ9, MITOCHONDRIAL"/>
    <property type="match status" value="1"/>
</dbReference>
<protein>
    <recommendedName>
        <fullName evidence="8">Ubiquinone biosynthesis protein</fullName>
    </recommendedName>
</protein>
<organism evidence="10 11">
    <name type="scientific">Allacma fusca</name>
    <dbReference type="NCBI Taxonomy" id="39272"/>
    <lineage>
        <taxon>Eukaryota</taxon>
        <taxon>Metazoa</taxon>
        <taxon>Ecdysozoa</taxon>
        <taxon>Arthropoda</taxon>
        <taxon>Hexapoda</taxon>
        <taxon>Collembola</taxon>
        <taxon>Symphypleona</taxon>
        <taxon>Sminthuridae</taxon>
        <taxon>Allacma</taxon>
    </lineage>
</organism>
<evidence type="ECO:0000256" key="7">
    <source>
        <dbReference type="ARBA" id="ARBA00023128"/>
    </source>
</evidence>
<keyword evidence="4 8" id="KW-0831">Ubiquinone biosynthesis</keyword>
<dbReference type="GO" id="GO:0005743">
    <property type="term" value="C:mitochondrial inner membrane"/>
    <property type="evidence" value="ECO:0007669"/>
    <property type="project" value="TreeGrafter"/>
</dbReference>
<dbReference type="InterPro" id="IPR012762">
    <property type="entry name" value="Ubiq_biosynth_COQ9"/>
</dbReference>
<dbReference type="GO" id="GO:0006744">
    <property type="term" value="P:ubiquinone biosynthetic process"/>
    <property type="evidence" value="ECO:0007669"/>
    <property type="project" value="UniProtKB-UniRule"/>
</dbReference>
<evidence type="ECO:0000259" key="9">
    <source>
        <dbReference type="Pfam" id="PF08511"/>
    </source>
</evidence>
<dbReference type="PANTHER" id="PTHR21427">
    <property type="entry name" value="UBIQUINONE BIOSYNTHESIS PROTEIN COQ9, MITOCHONDRIAL"/>
    <property type="match status" value="1"/>
</dbReference>
<feature type="domain" description="COQ9 C-terminal" evidence="9">
    <location>
        <begin position="172"/>
        <end position="241"/>
    </location>
</feature>
<comment type="function">
    <text evidence="8">Membrane-associated protein that warps the membrane surface to access and bind aromatic isoprenes with high specificity, including ubiquinone (CoQ) isoprene intermediates and presents them directly to Coq7, therefore facilitating the Coq7-mediated hydroxylase step. Participates in the biosynthesis of coenzyme Q, also named ubiquinone, an essential lipid-soluble electron transporter for aerobic cellular respiration.</text>
</comment>
<keyword evidence="7 8" id="KW-0496">Mitochondrion</keyword>
<reference evidence="10" key="1">
    <citation type="submission" date="2021-06" db="EMBL/GenBank/DDBJ databases">
        <authorList>
            <person name="Hodson N. C."/>
            <person name="Mongue J. A."/>
            <person name="Jaron S. K."/>
        </authorList>
    </citation>
    <scope>NUCLEOTIDE SEQUENCE</scope>
</reference>
<dbReference type="Pfam" id="PF08511">
    <property type="entry name" value="COQ9"/>
    <property type="match status" value="1"/>
</dbReference>
<comment type="similarity">
    <text evidence="3 8">Belongs to the COQ9 family.</text>
</comment>
<name>A0A8J2LXZ3_9HEXA</name>
<evidence type="ECO:0000256" key="2">
    <source>
        <dbReference type="ARBA" id="ARBA00004749"/>
    </source>
</evidence>
<dbReference type="InterPro" id="IPR013718">
    <property type="entry name" value="COQ9_C"/>
</dbReference>
<comment type="subcellular location">
    <subcellularLocation>
        <location evidence="1 8">Mitochondrion</location>
    </subcellularLocation>
</comment>
<proteinExistence type="inferred from homology"/>
<evidence type="ECO:0000256" key="6">
    <source>
        <dbReference type="ARBA" id="ARBA00023121"/>
    </source>
</evidence>
<dbReference type="Proteomes" id="UP000708208">
    <property type="component" value="Unassembled WGS sequence"/>
</dbReference>
<dbReference type="GO" id="GO:0008289">
    <property type="term" value="F:lipid binding"/>
    <property type="evidence" value="ECO:0007669"/>
    <property type="project" value="UniProtKB-UniRule"/>
</dbReference>
<evidence type="ECO:0000256" key="8">
    <source>
        <dbReference type="RuleBase" id="RU366063"/>
    </source>
</evidence>
<evidence type="ECO:0000313" key="10">
    <source>
        <dbReference type="EMBL" id="CAG7830406.1"/>
    </source>
</evidence>
<evidence type="ECO:0000256" key="3">
    <source>
        <dbReference type="ARBA" id="ARBA00010766"/>
    </source>
</evidence>
<dbReference type="EMBL" id="CAJVCH010555729">
    <property type="protein sequence ID" value="CAG7830406.1"/>
    <property type="molecule type" value="Genomic_DNA"/>
</dbReference>
<evidence type="ECO:0000256" key="5">
    <source>
        <dbReference type="ARBA" id="ARBA00022946"/>
    </source>
</evidence>
<keyword evidence="5" id="KW-0809">Transit peptide</keyword>
<keyword evidence="6 8" id="KW-0446">Lipid-binding</keyword>
<sequence>MKPEFCVEFLWRSYPTFPLEVMSLSFLSRFRMPRAFALRNVRPLTPLSFRSHSSESEGRTAQNDYDYEDDALKADLLTLALEHVNTKGWNHSAIRAGAEALNMSEEVGNIFTEYDLVRFFLQKNNDELESYLSGNKANLKEAMEWKFGRIIPYAPKLNEALAIATQPENITGSIRMLQKLADIMAHYALQDTATDLSWYTKRAGIASIYVATELHLVQDKSKDYQDTWKFLERRVKDFGDFQRGSLLPIANSVPELFSVGLTTALNMIGRNRSR</sequence>
<gene>
    <name evidence="10" type="ORF">AFUS01_LOCUS40211</name>
</gene>
<comment type="pathway">
    <text evidence="2 8">Cofactor biosynthesis; ubiquinone biosynthesis.</text>
</comment>
<dbReference type="AlphaFoldDB" id="A0A8J2LXZ3"/>